<keyword evidence="4" id="KW-1185">Reference proteome</keyword>
<dbReference type="NCBIfam" id="NF041131">
    <property type="entry name" value="RicT_YaaT_fam"/>
    <property type="match status" value="1"/>
</dbReference>
<dbReference type="STRING" id="1191523.MROS_2537"/>
<name>I6YYV7_MELRP</name>
<dbReference type="Pfam" id="PF04468">
    <property type="entry name" value="PSP1"/>
    <property type="match status" value="1"/>
</dbReference>
<evidence type="ECO:0000256" key="1">
    <source>
        <dbReference type="SAM" id="Coils"/>
    </source>
</evidence>
<dbReference type="RefSeq" id="WP_014857197.1">
    <property type="nucleotide sequence ID" value="NC_018178.1"/>
</dbReference>
<dbReference type="eggNOG" id="COG1774">
    <property type="taxonomic scope" value="Bacteria"/>
</dbReference>
<evidence type="ECO:0000313" key="3">
    <source>
        <dbReference type="EMBL" id="AFN75767.1"/>
    </source>
</evidence>
<sequence length="274" mass="31501">MIYINRSDNTEIKSTDKFIPSNGKTRSYQSIVIDKFHACSHHGCFNCKPEFYSRAPLDKRNIVEIECDGLLNCEYCVVENGLELFPYDFVIVKQNDELEIAQVKSIGEIVRIKRSSMGLFGEELPVIIRKMNSEDAQKLNRNLKDEERAIGFFKNAVAHHKLEMKLVKIHYQFDRKKLYFFYTADGRVDFRELAKTLAAEFKTRIELRQIGVRDEAREIGGIGTCGREFCCSSFLNNFRKITTQLATEQNLMSSLGKLSGPCGKLKCCLSYEVE</sequence>
<dbReference type="InterPro" id="IPR047767">
    <property type="entry name" value="PSP1-like"/>
</dbReference>
<dbReference type="PANTHER" id="PTHR43830:SF3">
    <property type="entry name" value="PROTEIN PSP1"/>
    <property type="match status" value="1"/>
</dbReference>
<dbReference type="Proteomes" id="UP000009011">
    <property type="component" value="Chromosome"/>
</dbReference>
<gene>
    <name evidence="3" type="ordered locus">MROS_2537</name>
</gene>
<keyword evidence="1" id="KW-0175">Coiled coil</keyword>
<feature type="domain" description="PSP1 C-terminal" evidence="2">
    <location>
        <begin position="125"/>
        <end position="210"/>
    </location>
</feature>
<dbReference type="AlphaFoldDB" id="I6YYV7"/>
<evidence type="ECO:0000259" key="2">
    <source>
        <dbReference type="PROSITE" id="PS51411"/>
    </source>
</evidence>
<feature type="coiled-coil region" evidence="1">
    <location>
        <begin position="129"/>
        <end position="156"/>
    </location>
</feature>
<dbReference type="EMBL" id="CP003557">
    <property type="protein sequence ID" value="AFN75767.1"/>
    <property type="molecule type" value="Genomic_DNA"/>
</dbReference>
<proteinExistence type="predicted"/>
<reference evidence="3 4" key="1">
    <citation type="journal article" date="2013" name="PLoS ONE">
        <title>Genomic analysis of Melioribacter roseus, facultatively anaerobic organotrophic bacterium representing a novel deep lineage within Bacteriodetes/Chlorobi group.</title>
        <authorList>
            <person name="Kadnikov V.V."/>
            <person name="Mardanov A.V."/>
            <person name="Podosokorskaya O.A."/>
            <person name="Gavrilov S.N."/>
            <person name="Kublanov I.V."/>
            <person name="Beletsky A.V."/>
            <person name="Bonch-Osmolovskaya E.A."/>
            <person name="Ravin N.V."/>
        </authorList>
    </citation>
    <scope>NUCLEOTIDE SEQUENCE [LARGE SCALE GENOMIC DNA]</scope>
    <source>
        <strain evidence="4">JCM 17771 / P3M-2</strain>
    </source>
</reference>
<organism evidence="3 4">
    <name type="scientific">Melioribacter roseus (strain DSM 23840 / JCM 17771 / VKM B-2668 / P3M-2)</name>
    <dbReference type="NCBI Taxonomy" id="1191523"/>
    <lineage>
        <taxon>Bacteria</taxon>
        <taxon>Pseudomonadati</taxon>
        <taxon>Ignavibacteriota</taxon>
        <taxon>Ignavibacteria</taxon>
        <taxon>Ignavibacteriales</taxon>
        <taxon>Melioribacteraceae</taxon>
        <taxon>Melioribacter</taxon>
    </lineage>
</organism>
<evidence type="ECO:0000313" key="4">
    <source>
        <dbReference type="Proteomes" id="UP000009011"/>
    </source>
</evidence>
<dbReference type="HOGENOM" id="CLU_1014920_0_0_10"/>
<dbReference type="PANTHER" id="PTHR43830">
    <property type="entry name" value="PROTEIN PSP1"/>
    <property type="match status" value="1"/>
</dbReference>
<dbReference type="PROSITE" id="PS51411">
    <property type="entry name" value="PSP1_C"/>
    <property type="match status" value="1"/>
</dbReference>
<dbReference type="InterPro" id="IPR007557">
    <property type="entry name" value="PSP1_C"/>
</dbReference>
<dbReference type="GO" id="GO:0005737">
    <property type="term" value="C:cytoplasm"/>
    <property type="evidence" value="ECO:0007669"/>
    <property type="project" value="TreeGrafter"/>
</dbReference>
<protein>
    <submittedName>
        <fullName evidence="3">PSP1 domain protein</fullName>
    </submittedName>
</protein>
<accession>I6YYV7</accession>
<dbReference type="KEGG" id="mro:MROS_2537"/>
<dbReference type="PATRIC" id="fig|1191523.3.peg.2672"/>